<dbReference type="Gene3D" id="3.80.10.10">
    <property type="entry name" value="Ribonuclease Inhibitor"/>
    <property type="match status" value="4"/>
</dbReference>
<evidence type="ECO:0000256" key="1">
    <source>
        <dbReference type="SAM" id="MobiDB-lite"/>
    </source>
</evidence>
<dbReference type="EnsemblPlants" id="HORVU.MOREX.r3.3HG0300620.1">
    <property type="protein sequence ID" value="HORVU.MOREX.r3.3HG0300620.1"/>
    <property type="gene ID" value="HORVU.MOREX.r3.3HG0300620"/>
</dbReference>
<reference evidence="2" key="3">
    <citation type="submission" date="2022-01" db="UniProtKB">
        <authorList>
            <consortium name="EnsemblPlants"/>
        </authorList>
    </citation>
    <scope>IDENTIFICATION</scope>
    <source>
        <strain evidence="2">subsp. vulgare</strain>
    </source>
</reference>
<feature type="compositionally biased region" description="Basic residues" evidence="1">
    <location>
        <begin position="544"/>
        <end position="554"/>
    </location>
</feature>
<proteinExistence type="predicted"/>
<evidence type="ECO:0000313" key="3">
    <source>
        <dbReference type="Proteomes" id="UP000011116"/>
    </source>
</evidence>
<protein>
    <submittedName>
        <fullName evidence="2">Uncharacterized protein</fullName>
    </submittedName>
</protein>
<dbReference type="SUPFAM" id="SSF52058">
    <property type="entry name" value="L domain-like"/>
    <property type="match status" value="2"/>
</dbReference>
<dbReference type="PANTHER" id="PTHR12904">
    <property type="match status" value="1"/>
</dbReference>
<feature type="region of interest" description="Disordered" evidence="1">
    <location>
        <begin position="533"/>
        <end position="558"/>
    </location>
</feature>
<dbReference type="Gramene" id="HORVU.MOREX.r2.3HG0250750.1">
    <property type="protein sequence ID" value="HORVU.MOREX.r2.3HG0250750.1"/>
    <property type="gene ID" value="HORVU.MOREX.r2.3HG0250750"/>
</dbReference>
<dbReference type="InterPro" id="IPR032675">
    <property type="entry name" value="LRR_dom_sf"/>
</dbReference>
<dbReference type="InterPro" id="IPR001611">
    <property type="entry name" value="Leu-rich_rpt"/>
</dbReference>
<dbReference type="Pfam" id="PF13516">
    <property type="entry name" value="LRR_6"/>
    <property type="match status" value="4"/>
</dbReference>
<dbReference type="GO" id="GO:0005737">
    <property type="term" value="C:cytoplasm"/>
    <property type="evidence" value="ECO:0000318"/>
    <property type="project" value="GO_Central"/>
</dbReference>
<dbReference type="Proteomes" id="UP000011116">
    <property type="component" value="Chromosome 3H"/>
</dbReference>
<dbReference type="Gramene" id="HORVU.MOREX.r3.3HG0300620.1">
    <property type="protein sequence ID" value="HORVU.MOREX.r3.3HG0300620.1"/>
    <property type="gene ID" value="HORVU.MOREX.r3.3HG0300620"/>
</dbReference>
<reference evidence="3" key="1">
    <citation type="journal article" date="2012" name="Nature">
        <title>A physical, genetic and functional sequence assembly of the barley genome.</title>
        <authorList>
            <consortium name="The International Barley Genome Sequencing Consortium"/>
            <person name="Mayer K.F."/>
            <person name="Waugh R."/>
            <person name="Brown J.W."/>
            <person name="Schulman A."/>
            <person name="Langridge P."/>
            <person name="Platzer M."/>
            <person name="Fincher G.B."/>
            <person name="Muehlbauer G.J."/>
            <person name="Sato K."/>
            <person name="Close T.J."/>
            <person name="Wise R.P."/>
            <person name="Stein N."/>
        </authorList>
    </citation>
    <scope>NUCLEOTIDE SEQUENCE [LARGE SCALE GENOMIC DNA]</scope>
    <source>
        <strain evidence="3">cv. Morex</strain>
    </source>
</reference>
<feature type="compositionally biased region" description="Polar residues" evidence="1">
    <location>
        <begin position="533"/>
        <end position="543"/>
    </location>
</feature>
<dbReference type="SMR" id="A0A8I7BAM4"/>
<gene>
    <name evidence="2" type="primary">LOC123444831</name>
</gene>
<name>A0A8I7BAM4_HORVV</name>
<dbReference type="PANTHER" id="PTHR12904:SF23">
    <property type="entry name" value="PROTEIN ZER-1 HOMOLOG"/>
    <property type="match status" value="1"/>
</dbReference>
<organism evidence="2 3">
    <name type="scientific">Hordeum vulgare subsp. vulgare</name>
    <name type="common">Domesticated barley</name>
    <dbReference type="NCBI Taxonomy" id="112509"/>
    <lineage>
        <taxon>Eukaryota</taxon>
        <taxon>Viridiplantae</taxon>
        <taxon>Streptophyta</taxon>
        <taxon>Embryophyta</taxon>
        <taxon>Tracheophyta</taxon>
        <taxon>Spermatophyta</taxon>
        <taxon>Magnoliopsida</taxon>
        <taxon>Liliopsida</taxon>
        <taxon>Poales</taxon>
        <taxon>Poaceae</taxon>
        <taxon>BOP clade</taxon>
        <taxon>Pooideae</taxon>
        <taxon>Triticodae</taxon>
        <taxon>Triticeae</taxon>
        <taxon>Hordeinae</taxon>
        <taxon>Hordeum</taxon>
    </lineage>
</organism>
<accession>A0A8I7BAM4</accession>
<dbReference type="InterPro" id="IPR006553">
    <property type="entry name" value="Leu-rich_rpt_Cys-con_subtyp"/>
</dbReference>
<dbReference type="SMART" id="SM00367">
    <property type="entry name" value="LRR_CC"/>
    <property type="match status" value="5"/>
</dbReference>
<keyword evidence="3" id="KW-1185">Reference proteome</keyword>
<evidence type="ECO:0000313" key="2">
    <source>
        <dbReference type="EnsemblPlants" id="HORVU.MOREX.r3.3HG0300620.1"/>
    </source>
</evidence>
<sequence length="609" mass="67247">MAASSSSASASVAGNAGEQRLLDRCIDAAARCPASVEAWRRQRRSLERLPSQLADALLRRLAARRLLFPSLLEVFRHSVQEIDLSGDIAVDAEWLAYLGSFRYLGVLKLADCKKVDHSAIWSLSGMSMLKELDLSRCSKITDAGIKHIVSIDSLEKLHLSETGLTDNGVMLISALKGLILLDLGGIHMTDKALRSLQVLTQLEHLDVWGSEITDEGASVLKAFTGLRFLNVSWTHVTRLPHLPNMKYLNMSNCTIYSICGGDSEVHIPLQKFTASAASFGDIDEVFSSIVASSFSFLDMSGCSLSNLYGLQKMKSLEHLDISLNRVTDDAMEYVANIGMKLRYLSLKNTGITSQALCILAGTVPNLASLSLAYTKIDDSALVYISMMPSLRVIDLSHTTIKGFTRVEANSEKIPSLPLLEHLIYLESLNLEDAPLSDEVIPPMASFRALKYLYLKSDFLSDPGLHALSSASNLIHLGFCGSVLSNSGLLEFVPPAQLHVLDLSGCWILTGDAISTFRRHHPSIEVRHELTQELQPNRGSTSQVHKSRQLPRAKTKVVNSSADSRRHSGIFFVDQRIKYSREEMMEIQEHTQPNSVLHVVPLPPELRRME</sequence>
<dbReference type="InterPro" id="IPR051341">
    <property type="entry name" value="Zyg-11_UBL_adapter"/>
</dbReference>
<dbReference type="AlphaFoldDB" id="A0A8I7BAM4"/>
<reference evidence="2" key="2">
    <citation type="submission" date="2020-10" db="EMBL/GenBank/DDBJ databases">
        <authorList>
            <person name="Scholz U."/>
            <person name="Mascher M."/>
            <person name="Fiebig A."/>
        </authorList>
    </citation>
    <scope>NUCLEOTIDE SEQUENCE [LARGE SCALE GENOMIC DNA]</scope>
    <source>
        <strain evidence="2">cv. Morex</strain>
    </source>
</reference>